<dbReference type="PROSITE" id="PS51257">
    <property type="entry name" value="PROKAR_LIPOPROTEIN"/>
    <property type="match status" value="1"/>
</dbReference>
<keyword evidence="1" id="KW-1003">Cell membrane</keyword>
<evidence type="ECO:0000256" key="7">
    <source>
        <dbReference type="SAM" id="SignalP"/>
    </source>
</evidence>
<evidence type="ECO:0000256" key="2">
    <source>
        <dbReference type="ARBA" id="ARBA00022729"/>
    </source>
</evidence>
<protein>
    <submittedName>
        <fullName evidence="8">Extracellular solute-binding protein</fullName>
    </submittedName>
</protein>
<dbReference type="Pfam" id="PF01547">
    <property type="entry name" value="SBP_bac_1"/>
    <property type="match status" value="1"/>
</dbReference>
<keyword evidence="2 7" id="KW-0732">Signal</keyword>
<proteinExistence type="predicted"/>
<evidence type="ECO:0000313" key="9">
    <source>
        <dbReference type="Proteomes" id="UP001597362"/>
    </source>
</evidence>
<accession>A0ABW4YM63</accession>
<keyword evidence="3" id="KW-0472">Membrane</keyword>
<evidence type="ECO:0000256" key="5">
    <source>
        <dbReference type="ARBA" id="ARBA00023288"/>
    </source>
</evidence>
<dbReference type="EMBL" id="JBHUHO010000031">
    <property type="protein sequence ID" value="MFD2116627.1"/>
    <property type="molecule type" value="Genomic_DNA"/>
</dbReference>
<keyword evidence="4" id="KW-0564">Palmitate</keyword>
<dbReference type="Gene3D" id="3.40.190.10">
    <property type="entry name" value="Periplasmic binding protein-like II"/>
    <property type="match status" value="2"/>
</dbReference>
<evidence type="ECO:0000256" key="4">
    <source>
        <dbReference type="ARBA" id="ARBA00023139"/>
    </source>
</evidence>
<evidence type="ECO:0000256" key="1">
    <source>
        <dbReference type="ARBA" id="ARBA00022475"/>
    </source>
</evidence>
<name>A0ABW4YM63_9BACL</name>
<keyword evidence="9" id="KW-1185">Reference proteome</keyword>
<reference evidence="9" key="1">
    <citation type="journal article" date="2019" name="Int. J. Syst. Evol. Microbiol.">
        <title>The Global Catalogue of Microorganisms (GCM) 10K type strain sequencing project: providing services to taxonomists for standard genome sequencing and annotation.</title>
        <authorList>
            <consortium name="The Broad Institute Genomics Platform"/>
            <consortium name="The Broad Institute Genome Sequencing Center for Infectious Disease"/>
            <person name="Wu L."/>
            <person name="Ma J."/>
        </authorList>
    </citation>
    <scope>NUCLEOTIDE SEQUENCE [LARGE SCALE GENOMIC DNA]</scope>
    <source>
        <strain evidence="9">GH52</strain>
    </source>
</reference>
<dbReference type="SUPFAM" id="SSF53850">
    <property type="entry name" value="Periplasmic binding protein-like II"/>
    <property type="match status" value="1"/>
</dbReference>
<keyword evidence="5" id="KW-0449">Lipoprotein</keyword>
<dbReference type="CDD" id="cd13580">
    <property type="entry name" value="PBP2_AlgQ_like_1"/>
    <property type="match status" value="1"/>
</dbReference>
<comment type="caution">
    <text evidence="8">The sequence shown here is derived from an EMBL/GenBank/DDBJ whole genome shotgun (WGS) entry which is preliminary data.</text>
</comment>
<evidence type="ECO:0000256" key="3">
    <source>
        <dbReference type="ARBA" id="ARBA00023136"/>
    </source>
</evidence>
<dbReference type="RefSeq" id="WP_377773008.1">
    <property type="nucleotide sequence ID" value="NZ_JBHUHO010000031.1"/>
</dbReference>
<evidence type="ECO:0000313" key="8">
    <source>
        <dbReference type="EMBL" id="MFD2116627.1"/>
    </source>
</evidence>
<dbReference type="InterPro" id="IPR006059">
    <property type="entry name" value="SBP"/>
</dbReference>
<dbReference type="Proteomes" id="UP001597362">
    <property type="component" value="Unassembled WGS sequence"/>
</dbReference>
<sequence>MKAFKKNNILGILILVFAMIISACGSTSTTEKVNKEEEATKATETATNTGKQQVEESKQVENEPATEINIMTVFFTPEPIEDNDPIKLEIEKNTNTKLNITWISSNNYVDKANVTLASGDIPDLMLVLDPFHPQVKMMSAQGAFWDLTDYIKDYDNLSKFPTESWENVKFKGKNYGIPRVRPLEGDSGLPLIRKDWLDQLQLPMPQTMDEFYEVLKAFTFQDPDQNNKQDTLGFTGLVSLDGMGNFGWVEDVFNGANGRWKLVNDELIDTTMTADTKQALLWLKDAFAEGLISPDFPTLKQSQVREMITTNKAGAFAAAVKPSWLLTGQMRKSNPDADIIPLIALEGPHGKYVGKAPGFYGMYLIPKKVSEQKMKKILQFMDYGATEAGANLASFGFEGTHYNIEEGIIVPTEQAIADNVGGFGHLFSNLDPYERAYQTGIPKDFLERNKQIIDEMAKISIASPAVGLHSDTYVKVGKDYDKKIQDMKVKVMMGREPIETWDKFVESLQKDEQYLRIITEINEDYQQRNK</sequence>
<dbReference type="InterPro" id="IPR050490">
    <property type="entry name" value="Bact_solute-bd_prot1"/>
</dbReference>
<feature type="chain" id="PRO_5045261633" evidence="7">
    <location>
        <begin position="24"/>
        <end position="530"/>
    </location>
</feature>
<gene>
    <name evidence="8" type="ORF">ACFSJH_12920</name>
</gene>
<organism evidence="8 9">
    <name type="scientific">Paenibacillus yanchengensis</name>
    <dbReference type="NCBI Taxonomy" id="2035833"/>
    <lineage>
        <taxon>Bacteria</taxon>
        <taxon>Bacillati</taxon>
        <taxon>Bacillota</taxon>
        <taxon>Bacilli</taxon>
        <taxon>Bacillales</taxon>
        <taxon>Paenibacillaceae</taxon>
        <taxon>Paenibacillus</taxon>
    </lineage>
</organism>
<feature type="region of interest" description="Disordered" evidence="6">
    <location>
        <begin position="34"/>
        <end position="62"/>
    </location>
</feature>
<evidence type="ECO:0000256" key="6">
    <source>
        <dbReference type="SAM" id="MobiDB-lite"/>
    </source>
</evidence>
<dbReference type="PANTHER" id="PTHR43649:SF33">
    <property type="entry name" value="POLYGALACTURONAN_RHAMNOGALACTURONAN-BINDING PROTEIN YTCQ"/>
    <property type="match status" value="1"/>
</dbReference>
<feature type="signal peptide" evidence="7">
    <location>
        <begin position="1"/>
        <end position="23"/>
    </location>
</feature>
<dbReference type="PANTHER" id="PTHR43649">
    <property type="entry name" value="ARABINOSE-BINDING PROTEIN-RELATED"/>
    <property type="match status" value="1"/>
</dbReference>